<dbReference type="GO" id="GO:0009307">
    <property type="term" value="P:DNA restriction-modification system"/>
    <property type="evidence" value="ECO:0007669"/>
    <property type="project" value="InterPro"/>
</dbReference>
<keyword evidence="3" id="KW-0255">Endonuclease</keyword>
<dbReference type="PANTHER" id="PTHR30015">
    <property type="entry name" value="MRR RESTRICTION SYSTEM PROTEIN"/>
    <property type="match status" value="1"/>
</dbReference>
<keyword evidence="3" id="KW-0378">Hydrolase</keyword>
<dbReference type="RefSeq" id="WP_127738727.1">
    <property type="nucleotide sequence ID" value="NZ_RZTZ01000004.1"/>
</dbReference>
<evidence type="ECO:0000256" key="1">
    <source>
        <dbReference type="SAM" id="Phobius"/>
    </source>
</evidence>
<gene>
    <name evidence="3" type="ORF">EM808_13635</name>
</gene>
<keyword evidence="4" id="KW-1185">Reference proteome</keyword>
<dbReference type="EMBL" id="RZTZ01000004">
    <property type="protein sequence ID" value="RVT62775.1"/>
    <property type="molecule type" value="Genomic_DNA"/>
</dbReference>
<dbReference type="InterPro" id="IPR011335">
    <property type="entry name" value="Restrct_endonuc-II-like"/>
</dbReference>
<dbReference type="GO" id="GO:0015666">
    <property type="term" value="F:restriction endodeoxyribonuclease activity"/>
    <property type="evidence" value="ECO:0007669"/>
    <property type="project" value="TreeGrafter"/>
</dbReference>
<dbReference type="InterPro" id="IPR011856">
    <property type="entry name" value="tRNA_endonuc-like_dom_sf"/>
</dbReference>
<feature type="domain" description="Restriction endonuclease type IV Mrr" evidence="2">
    <location>
        <begin position="75"/>
        <end position="184"/>
    </location>
</feature>
<keyword evidence="1" id="KW-0812">Transmembrane</keyword>
<dbReference type="Gene3D" id="3.40.1350.10">
    <property type="match status" value="1"/>
</dbReference>
<comment type="caution">
    <text evidence="3">The sequence shown here is derived from an EMBL/GenBank/DDBJ whole genome shotgun (WGS) entry which is preliminary data.</text>
</comment>
<evidence type="ECO:0000313" key="4">
    <source>
        <dbReference type="Proteomes" id="UP000288024"/>
    </source>
</evidence>
<organism evidence="3 4">
    <name type="scientific">Niallia taxi</name>
    <dbReference type="NCBI Taxonomy" id="2499688"/>
    <lineage>
        <taxon>Bacteria</taxon>
        <taxon>Bacillati</taxon>
        <taxon>Bacillota</taxon>
        <taxon>Bacilli</taxon>
        <taxon>Bacillales</taxon>
        <taxon>Bacillaceae</taxon>
        <taxon>Niallia</taxon>
    </lineage>
</organism>
<dbReference type="SUPFAM" id="SSF52980">
    <property type="entry name" value="Restriction endonuclease-like"/>
    <property type="match status" value="1"/>
</dbReference>
<accession>A0A3S2UA57</accession>
<dbReference type="Pfam" id="PF04471">
    <property type="entry name" value="Mrr_cat"/>
    <property type="match status" value="1"/>
</dbReference>
<dbReference type="PANTHER" id="PTHR30015:SF6">
    <property type="entry name" value="SLL1429 PROTEIN"/>
    <property type="match status" value="1"/>
</dbReference>
<evidence type="ECO:0000259" key="2">
    <source>
        <dbReference type="Pfam" id="PF04471"/>
    </source>
</evidence>
<reference evidence="3 4" key="1">
    <citation type="submission" date="2019-01" db="EMBL/GenBank/DDBJ databases">
        <title>Bacillus sp. M5HDSG1-1, whole genome shotgun sequence.</title>
        <authorList>
            <person name="Tuo L."/>
        </authorList>
    </citation>
    <scope>NUCLEOTIDE SEQUENCE [LARGE SCALE GENOMIC DNA]</scope>
    <source>
        <strain evidence="3 4">M5HDSG1-1</strain>
    </source>
</reference>
<dbReference type="AlphaFoldDB" id="A0A3S2UA57"/>
<dbReference type="GO" id="GO:0003677">
    <property type="term" value="F:DNA binding"/>
    <property type="evidence" value="ECO:0007669"/>
    <property type="project" value="InterPro"/>
</dbReference>
<keyword evidence="1" id="KW-1133">Transmembrane helix</keyword>
<protein>
    <submittedName>
        <fullName evidence="3">Restriction endonuclease</fullName>
    </submittedName>
</protein>
<feature type="transmembrane region" description="Helical" evidence="1">
    <location>
        <begin position="43"/>
        <end position="60"/>
    </location>
</feature>
<keyword evidence="1" id="KW-0472">Membrane</keyword>
<sequence>MKKRRSKKSNKTWWKQPANLIVGLFILVAFVRSEEGQLIIEYGVNLLLFILMMYLIYRYLKRKKVLQPTYDLSDVDKMEGLEFEHFLVPLFEKIGYRAEVTKGSGDYGADLILRKKQKKYVVQAKRYSKSIGVSAVQEIVAAMGYYKANGAMVITNSYFTPAAENLAKANKVRLIDRDELGYMMYKEKKFRNIFAPS</sequence>
<keyword evidence="3" id="KW-0540">Nuclease</keyword>
<proteinExistence type="predicted"/>
<dbReference type="Proteomes" id="UP000288024">
    <property type="component" value="Unassembled WGS sequence"/>
</dbReference>
<name>A0A3S2UA57_9BACI</name>
<evidence type="ECO:0000313" key="3">
    <source>
        <dbReference type="EMBL" id="RVT62775.1"/>
    </source>
</evidence>
<dbReference type="InterPro" id="IPR052906">
    <property type="entry name" value="Type_IV_Methyl-Rstrct_Enzyme"/>
</dbReference>
<dbReference type="InterPro" id="IPR007560">
    <property type="entry name" value="Restrct_endonuc_IV_Mrr"/>
</dbReference>